<name>A0A9P5AFS2_9HYPO</name>
<dbReference type="Proteomes" id="UP000730481">
    <property type="component" value="Unassembled WGS sequence"/>
</dbReference>
<dbReference type="CDD" id="cd00067">
    <property type="entry name" value="GAL4"/>
    <property type="match status" value="1"/>
</dbReference>
<dbReference type="Pfam" id="PF00172">
    <property type="entry name" value="Zn_clus"/>
    <property type="match status" value="1"/>
</dbReference>
<dbReference type="PANTHER" id="PTHR13847">
    <property type="entry name" value="SARCOSINE DEHYDROGENASE-RELATED"/>
    <property type="match status" value="1"/>
</dbReference>
<accession>A0A9P5AFS2</accession>
<dbReference type="GO" id="GO:0005737">
    <property type="term" value="C:cytoplasm"/>
    <property type="evidence" value="ECO:0007669"/>
    <property type="project" value="TreeGrafter"/>
</dbReference>
<proteinExistence type="predicted"/>
<keyword evidence="5" id="KW-1185">Reference proteome</keyword>
<evidence type="ECO:0000256" key="2">
    <source>
        <dbReference type="SAM" id="MobiDB-lite"/>
    </source>
</evidence>
<dbReference type="InterPro" id="IPR036188">
    <property type="entry name" value="FAD/NAD-bd_sf"/>
</dbReference>
<dbReference type="PANTHER" id="PTHR13847:SF213">
    <property type="entry name" value="DEPENDENT OXIDOREDUCTASE, PUTATIVE-RELATED"/>
    <property type="match status" value="1"/>
</dbReference>
<organism evidence="4 5">
    <name type="scientific">Fusarium beomiforme</name>
    <dbReference type="NCBI Taxonomy" id="44412"/>
    <lineage>
        <taxon>Eukaryota</taxon>
        <taxon>Fungi</taxon>
        <taxon>Dikarya</taxon>
        <taxon>Ascomycota</taxon>
        <taxon>Pezizomycotina</taxon>
        <taxon>Sordariomycetes</taxon>
        <taxon>Hypocreomycetidae</taxon>
        <taxon>Hypocreales</taxon>
        <taxon>Nectriaceae</taxon>
        <taxon>Fusarium</taxon>
        <taxon>Fusarium burgessii species complex</taxon>
    </lineage>
</organism>
<feature type="region of interest" description="Disordered" evidence="2">
    <location>
        <begin position="610"/>
        <end position="637"/>
    </location>
</feature>
<dbReference type="Gene3D" id="3.50.50.60">
    <property type="entry name" value="FAD/NAD(P)-binding domain"/>
    <property type="match status" value="1"/>
</dbReference>
<dbReference type="SMART" id="SM00066">
    <property type="entry name" value="GAL4"/>
    <property type="match status" value="1"/>
</dbReference>
<dbReference type="InterPro" id="IPR001138">
    <property type="entry name" value="Zn2Cys6_DnaBD"/>
</dbReference>
<dbReference type="SUPFAM" id="SSF57701">
    <property type="entry name" value="Zn2/Cys6 DNA-binding domain"/>
    <property type="match status" value="1"/>
</dbReference>
<dbReference type="Pfam" id="PF01266">
    <property type="entry name" value="DAO"/>
    <property type="match status" value="1"/>
</dbReference>
<feature type="domain" description="Zn(2)-C6 fungal-type" evidence="3">
    <location>
        <begin position="567"/>
        <end position="595"/>
    </location>
</feature>
<reference evidence="4" key="1">
    <citation type="journal article" date="2017" name="Mycologia">
        <title>Fusarium algeriense, sp. nov., a novel toxigenic crown rot pathogen of durum wheat from Algeria is nested in the Fusarium burgessii species complex.</title>
        <authorList>
            <person name="Laraba I."/>
            <person name="Keddad A."/>
            <person name="Boureghda H."/>
            <person name="Abdallah N."/>
            <person name="Vaughan M.M."/>
            <person name="Proctor R.H."/>
            <person name="Busman M."/>
            <person name="O'Donnell K."/>
        </authorList>
    </citation>
    <scope>NUCLEOTIDE SEQUENCE</scope>
    <source>
        <strain evidence="4">NRRL 25174</strain>
    </source>
</reference>
<dbReference type="InterPro" id="IPR006076">
    <property type="entry name" value="FAD-dep_OxRdtase"/>
</dbReference>
<sequence length="1147" mass="127222">MNDSSKATERLLAIARSLQYPDSNYGLPEVFMKKLRAALLKDPLLPRPDPSISLWQEPAHPTVSTIQSPALPEYADIVVIGSGITGCSVTKTLLEDDSLDPKSRIVVLEARTLTSGATGRNGGQLVSPVGHLYNTMCKRHGEETAKQMCRFSVMNIQRIMGMLDELDPELRDASEIRHVHKVMVAGDEDTWVASKESLNAFRDAIPSHRTLHCVTEQDDLAGKFNINTGKGVIDHPAGAVWPYRLITGIFERLLVQYPYRLSIETNTPATAIKYASDKSDDCLSEPDYPYVIETPRGPIRAKQMIHCTNANAAHLLRPLIGRLYPYRGTMSVHKAGTHLENVGSHRSWSYLTKSTLDPVSEFFNGGLYYLQQHATTGDIWVGTDYSNVFDVITSDDTAVPGHSVEALLKFLPNYFVKGWSEGERPELKGAWTGLQGHTSDGLPLVGKLPKSVSGRDGDGEWIAGGYSGYGMDKAWMTGEAIASMVVGKGVPEWLPKAFLLSQGRLERDVTVEKSVAKWVSIAKTGDWSYLLAKVRCRDSDYPSIAGIVMQEMMNPPYRPSYTKSRYSCTRCKEKRVKCDQRKPGCKRCEDAGNTCPGYVFNLRWSAKNQLHQKSVSSRPKPTASRRGESCSSSTHHLNEGDSINISASTLDPLLLFPNFGDQNALPFPAALNTSDFLGLGEDASLSHWPFPGLDPSEGIAVPDGPVFSDESPTLVKEIEWENATTAVLDDTFDGRSRSLGTGWQEDVVQHPSADLGPDSAFTETHNDTLSNHLAQTPPRQLSNLPTALSDFFIREVIPLYCAWDSNSNLMRVEESGATDYVEARLLATVLLCHTASWHDPGNLAKERYHMTQRRVLEWSATSGAQSKPMVKFFQTAVNYWGMLLSFFTDVSGVQDPDPLIGPTQPSSQLALHPFVGMAGETVKTLTDVGNLVSQYRSRAASIKFVTEDDMNFFKMKIREARCLEKRLLAYTPVDTSQIQDTGDPRTTLGHLAKVDEAYRCVGLLQIYRVFSDLLAERYNPWDADHIYSARPPTKVPSKVEKDYWLTRLALYTLELLRDIPFESRSRCIQPLILVAISSELRRMPQDVASLGAVDKESRNVGLGIIELAQARNFVKSRLSAYADVLPLRKIRRASLRSADVEDSASIT</sequence>
<evidence type="ECO:0000259" key="3">
    <source>
        <dbReference type="PROSITE" id="PS50048"/>
    </source>
</evidence>
<dbReference type="EMBL" id="PVQB02000371">
    <property type="protein sequence ID" value="KAF4337995.1"/>
    <property type="molecule type" value="Genomic_DNA"/>
</dbReference>
<dbReference type="InterPro" id="IPR036864">
    <property type="entry name" value="Zn2-C6_fun-type_DNA-bd_sf"/>
</dbReference>
<dbReference type="Gene3D" id="4.10.240.10">
    <property type="entry name" value="Zn(2)-C6 fungal-type DNA-binding domain"/>
    <property type="match status" value="1"/>
</dbReference>
<gene>
    <name evidence="4" type="ORF">FBEOM_8094</name>
</gene>
<dbReference type="PROSITE" id="PS50048">
    <property type="entry name" value="ZN2_CY6_FUNGAL_2"/>
    <property type="match status" value="1"/>
</dbReference>
<keyword evidence="1" id="KW-0539">Nucleus</keyword>
<dbReference type="AlphaFoldDB" id="A0A9P5AFS2"/>
<dbReference type="GO" id="GO:0000981">
    <property type="term" value="F:DNA-binding transcription factor activity, RNA polymerase II-specific"/>
    <property type="evidence" value="ECO:0007669"/>
    <property type="project" value="InterPro"/>
</dbReference>
<evidence type="ECO:0000313" key="5">
    <source>
        <dbReference type="Proteomes" id="UP000730481"/>
    </source>
</evidence>
<dbReference type="SUPFAM" id="SSF51905">
    <property type="entry name" value="FAD/NAD(P)-binding domain"/>
    <property type="match status" value="1"/>
</dbReference>
<dbReference type="PROSITE" id="PS00463">
    <property type="entry name" value="ZN2_CY6_FUNGAL_1"/>
    <property type="match status" value="1"/>
</dbReference>
<evidence type="ECO:0000313" key="4">
    <source>
        <dbReference type="EMBL" id="KAF4337995.1"/>
    </source>
</evidence>
<dbReference type="GO" id="GO:0008270">
    <property type="term" value="F:zinc ion binding"/>
    <property type="evidence" value="ECO:0007669"/>
    <property type="project" value="InterPro"/>
</dbReference>
<reference evidence="4" key="2">
    <citation type="submission" date="2020-02" db="EMBL/GenBank/DDBJ databases">
        <title>Identification and distribution of gene clusters putatively required for synthesis of sphingolipid metabolism inhibitors in phylogenetically diverse species of the filamentous fungus Fusarium.</title>
        <authorList>
            <person name="Kim H.-S."/>
            <person name="Busman M."/>
            <person name="Brown D.W."/>
            <person name="Divon H."/>
            <person name="Uhlig S."/>
            <person name="Proctor R.H."/>
        </authorList>
    </citation>
    <scope>NUCLEOTIDE SEQUENCE</scope>
    <source>
        <strain evidence="4">NRRL 25174</strain>
    </source>
</reference>
<protein>
    <submittedName>
        <fullName evidence="4">Gamma-glutamylputrescine oxidoreductase</fullName>
    </submittedName>
</protein>
<feature type="compositionally biased region" description="Polar residues" evidence="2">
    <location>
        <begin position="610"/>
        <end position="619"/>
    </location>
</feature>
<dbReference type="Gene3D" id="3.30.9.10">
    <property type="entry name" value="D-Amino Acid Oxidase, subunit A, domain 2"/>
    <property type="match status" value="1"/>
</dbReference>
<dbReference type="OrthoDB" id="512662at2759"/>
<evidence type="ECO:0000256" key="1">
    <source>
        <dbReference type="ARBA" id="ARBA00023242"/>
    </source>
</evidence>
<comment type="caution">
    <text evidence="4">The sequence shown here is derived from an EMBL/GenBank/DDBJ whole genome shotgun (WGS) entry which is preliminary data.</text>
</comment>